<evidence type="ECO:0000256" key="3">
    <source>
        <dbReference type="ARBA" id="ARBA00022692"/>
    </source>
</evidence>
<accession>A0ABQ4CVC2</accession>
<feature type="transmembrane region" description="Helical" evidence="7">
    <location>
        <begin position="21"/>
        <end position="41"/>
    </location>
</feature>
<proteinExistence type="inferred from homology"/>
<evidence type="ECO:0000256" key="7">
    <source>
        <dbReference type="SAM" id="Phobius"/>
    </source>
</evidence>
<feature type="domain" description="MacB-like periplasmic core" evidence="9">
    <location>
        <begin position="21"/>
        <end position="217"/>
    </location>
</feature>
<keyword evidence="5 7" id="KW-0472">Membrane</keyword>
<gene>
    <name evidence="10" type="ORF">Asi02nite_47550</name>
</gene>
<evidence type="ECO:0000256" key="5">
    <source>
        <dbReference type="ARBA" id="ARBA00023136"/>
    </source>
</evidence>
<evidence type="ECO:0000256" key="1">
    <source>
        <dbReference type="ARBA" id="ARBA00004651"/>
    </source>
</evidence>
<dbReference type="PANTHER" id="PTHR30572:SF4">
    <property type="entry name" value="ABC TRANSPORTER PERMEASE YTRF"/>
    <property type="match status" value="1"/>
</dbReference>
<feature type="transmembrane region" description="Helical" evidence="7">
    <location>
        <begin position="330"/>
        <end position="352"/>
    </location>
</feature>
<evidence type="ECO:0000259" key="8">
    <source>
        <dbReference type="Pfam" id="PF02687"/>
    </source>
</evidence>
<comment type="similarity">
    <text evidence="6">Belongs to the ABC-4 integral membrane protein family.</text>
</comment>
<feature type="transmembrane region" description="Helical" evidence="7">
    <location>
        <begin position="358"/>
        <end position="381"/>
    </location>
</feature>
<dbReference type="Proteomes" id="UP000604117">
    <property type="component" value="Unassembled WGS sequence"/>
</dbReference>
<name>A0ABQ4CVC2_9ACTN</name>
<organism evidence="10 11">
    <name type="scientific">Asanoa siamensis</name>
    <dbReference type="NCBI Taxonomy" id="926357"/>
    <lineage>
        <taxon>Bacteria</taxon>
        <taxon>Bacillati</taxon>
        <taxon>Actinomycetota</taxon>
        <taxon>Actinomycetes</taxon>
        <taxon>Micromonosporales</taxon>
        <taxon>Micromonosporaceae</taxon>
        <taxon>Asanoa</taxon>
    </lineage>
</organism>
<dbReference type="Pfam" id="PF02687">
    <property type="entry name" value="FtsX"/>
    <property type="match status" value="1"/>
</dbReference>
<keyword evidence="4 7" id="KW-1133">Transmembrane helix</keyword>
<evidence type="ECO:0000256" key="2">
    <source>
        <dbReference type="ARBA" id="ARBA00022475"/>
    </source>
</evidence>
<keyword evidence="11" id="KW-1185">Reference proteome</keyword>
<evidence type="ECO:0000259" key="9">
    <source>
        <dbReference type="Pfam" id="PF12704"/>
    </source>
</evidence>
<dbReference type="RefSeq" id="WP_203716113.1">
    <property type="nucleotide sequence ID" value="NZ_BONE01000040.1"/>
</dbReference>
<comment type="caution">
    <text evidence="10">The sequence shown here is derived from an EMBL/GenBank/DDBJ whole genome shotgun (WGS) entry which is preliminary data.</text>
</comment>
<protein>
    <submittedName>
        <fullName evidence="10">ABC transporter permease</fullName>
    </submittedName>
</protein>
<reference evidence="10 11" key="1">
    <citation type="submission" date="2021-01" db="EMBL/GenBank/DDBJ databases">
        <title>Whole genome shotgun sequence of Asanoa siamensis NBRC 107932.</title>
        <authorList>
            <person name="Komaki H."/>
            <person name="Tamura T."/>
        </authorList>
    </citation>
    <scope>NUCLEOTIDE SEQUENCE [LARGE SCALE GENOMIC DNA]</scope>
    <source>
        <strain evidence="10 11">NBRC 107932</strain>
    </source>
</reference>
<comment type="subcellular location">
    <subcellularLocation>
        <location evidence="1">Cell membrane</location>
        <topology evidence="1">Multi-pass membrane protein</topology>
    </subcellularLocation>
</comment>
<dbReference type="EMBL" id="BONE01000040">
    <property type="protein sequence ID" value="GIF75237.1"/>
    <property type="molecule type" value="Genomic_DNA"/>
</dbReference>
<dbReference type="InterPro" id="IPR025857">
    <property type="entry name" value="MacB_PCD"/>
</dbReference>
<keyword evidence="2" id="KW-1003">Cell membrane</keyword>
<feature type="transmembrane region" description="Helical" evidence="7">
    <location>
        <begin position="275"/>
        <end position="300"/>
    </location>
</feature>
<keyword evidence="3 7" id="KW-0812">Transmembrane</keyword>
<evidence type="ECO:0000256" key="6">
    <source>
        <dbReference type="ARBA" id="ARBA00038076"/>
    </source>
</evidence>
<feature type="domain" description="ABC3 transporter permease C-terminal" evidence="8">
    <location>
        <begin position="278"/>
        <end position="391"/>
    </location>
</feature>
<dbReference type="Pfam" id="PF12704">
    <property type="entry name" value="MacB_PCD"/>
    <property type="match status" value="1"/>
</dbReference>
<evidence type="ECO:0000313" key="10">
    <source>
        <dbReference type="EMBL" id="GIF75237.1"/>
    </source>
</evidence>
<dbReference type="PANTHER" id="PTHR30572">
    <property type="entry name" value="MEMBRANE COMPONENT OF TRANSPORTER-RELATED"/>
    <property type="match status" value="1"/>
</dbReference>
<sequence length="399" mass="40255">MLRDLLGEAISASLARPQRMALTALGTMLGIGALVATVGLADTAGAQIVSRFDELAATEVIVRPAARAATQGELVSAIPWDAETRLARLNGVVAAGTMSKLDLPDLTVRTTSVVDPLAPDDRAADVVAGSPGLLGAVRGTIGSGRWFDAGHSRRADPVVVLGATLAATLHVADVGRHPAVFLGDRAYTVVGILDGVAREPALLNAVIIPDGTAAAAFGLTAPQSVRVDTRVGAARLISSQAPTALAPQSPDALEAAQAPEPAAVRAKVARDVQSLFLVLGLVSLVIGAVGIANTTLVSVLERTSEIGLRRSLGATRGQVAGQFLLESAGVGLFGGILGASTGIVVVTAVSYVKEWTPVLAPWLPAAAVAAGTVVGLLAGAYPAHRASGIEPIAALRAEG</sequence>
<dbReference type="InterPro" id="IPR003838">
    <property type="entry name" value="ABC3_permease_C"/>
</dbReference>
<dbReference type="InterPro" id="IPR050250">
    <property type="entry name" value="Macrolide_Exporter_MacB"/>
</dbReference>
<evidence type="ECO:0000313" key="11">
    <source>
        <dbReference type="Proteomes" id="UP000604117"/>
    </source>
</evidence>
<evidence type="ECO:0000256" key="4">
    <source>
        <dbReference type="ARBA" id="ARBA00022989"/>
    </source>
</evidence>